<accession>A0ABS6KK90</accession>
<sequence>MADLSVNAAELDAIAASGADMADLLVNGSEGGGNRASQPSHAGVAAIRESVTTARRAQSARGIEHADRIQAASAVYRRTDDGSAASITKTI</sequence>
<reference evidence="1 2" key="1">
    <citation type="journal article" date="2021" name="Sci. Rep.">
        <title>Phenotypic and genomic hallmarks of a novel, potentially pathogenic rapidly growing Mycobacterium species related to the Mycobacterium fortuitum complex.</title>
        <authorList>
            <person name="Gharbi R."/>
            <person name="Khanna V."/>
            <person name="Frigui W."/>
            <person name="Mhenni B."/>
            <person name="Brosch R."/>
            <person name="Mardassi H."/>
        </authorList>
    </citation>
    <scope>NUCLEOTIDE SEQUENCE [LARGE SCALE GENOMIC DNA]</scope>
    <source>
        <strain evidence="1 2">TNTM28</strain>
    </source>
</reference>
<gene>
    <name evidence="1" type="ORF">FR943_08805</name>
</gene>
<comment type="caution">
    <text evidence="1">The sequence shown here is derived from an EMBL/GenBank/DDBJ whole genome shotgun (WGS) entry which is preliminary data.</text>
</comment>
<evidence type="ECO:0008006" key="3">
    <source>
        <dbReference type="Google" id="ProtNLM"/>
    </source>
</evidence>
<proteinExistence type="predicted"/>
<dbReference type="EMBL" id="VOMB01000012">
    <property type="protein sequence ID" value="MBU9763940.1"/>
    <property type="molecule type" value="Genomic_DNA"/>
</dbReference>
<dbReference type="RefSeq" id="WP_217156047.1">
    <property type="nucleotide sequence ID" value="NZ_VOMB01000012.1"/>
</dbReference>
<evidence type="ECO:0000313" key="1">
    <source>
        <dbReference type="EMBL" id="MBU9763940.1"/>
    </source>
</evidence>
<protein>
    <recommendedName>
        <fullName evidence="3">ESX-1 secretion-associated protein</fullName>
    </recommendedName>
</protein>
<dbReference type="Proteomes" id="UP000812982">
    <property type="component" value="Unassembled WGS sequence"/>
</dbReference>
<organism evidence="1 2">
    <name type="scientific">[Mycobacterium] fortunisiensis</name>
    <dbReference type="NCBI Taxonomy" id="2600579"/>
    <lineage>
        <taxon>Bacteria</taxon>
        <taxon>Bacillati</taxon>
        <taxon>Actinomycetota</taxon>
        <taxon>Actinomycetes</taxon>
        <taxon>Mycobacteriales</taxon>
        <taxon>Mycobacteriaceae</taxon>
        <taxon>Mycolicibacterium</taxon>
    </lineage>
</organism>
<evidence type="ECO:0000313" key="2">
    <source>
        <dbReference type="Proteomes" id="UP000812982"/>
    </source>
</evidence>
<name>A0ABS6KK90_9MYCO</name>
<keyword evidence="2" id="KW-1185">Reference proteome</keyword>